<evidence type="ECO:0000256" key="10">
    <source>
        <dbReference type="ARBA" id="ARBA00023224"/>
    </source>
</evidence>
<keyword evidence="3" id="KW-0812">Transmembrane</keyword>
<dbReference type="Gene3D" id="3.40.50.2300">
    <property type="match status" value="2"/>
</dbReference>
<dbReference type="OMA" id="TYARIIM"/>
<dbReference type="Proteomes" id="UP000288216">
    <property type="component" value="Unassembled WGS sequence"/>
</dbReference>
<keyword evidence="6" id="KW-0297">G-protein coupled receptor</keyword>
<name>A0A401NQI3_SCYTO</name>
<proteinExistence type="predicted"/>
<accession>A0A401NQI3</accession>
<dbReference type="InterPro" id="IPR028082">
    <property type="entry name" value="Peripla_BP_I"/>
</dbReference>
<evidence type="ECO:0000256" key="6">
    <source>
        <dbReference type="ARBA" id="ARBA00023040"/>
    </source>
</evidence>
<dbReference type="AlphaFoldDB" id="A0A401NQI3"/>
<dbReference type="FunFam" id="3.40.50.2300:FF:000016">
    <property type="entry name" value="Taste 1 receptor member 2"/>
    <property type="match status" value="1"/>
</dbReference>
<dbReference type="PRINTS" id="PR00592">
    <property type="entry name" value="CASENSINGR"/>
</dbReference>
<dbReference type="SUPFAM" id="SSF53822">
    <property type="entry name" value="Periplasmic binding protein-like I"/>
    <property type="match status" value="1"/>
</dbReference>
<keyword evidence="8" id="KW-0675">Receptor</keyword>
<gene>
    <name evidence="12" type="ORF">scyTo_0004351</name>
</gene>
<keyword evidence="7" id="KW-0472">Membrane</keyword>
<reference evidence="12 13" key="1">
    <citation type="journal article" date="2018" name="Nat. Ecol. Evol.">
        <title>Shark genomes provide insights into elasmobranch evolution and the origin of vertebrates.</title>
        <authorList>
            <person name="Hara Y"/>
            <person name="Yamaguchi K"/>
            <person name="Onimaru K"/>
            <person name="Kadota M"/>
            <person name="Koyanagi M"/>
            <person name="Keeley SD"/>
            <person name="Tatsumi K"/>
            <person name="Tanaka K"/>
            <person name="Motone F"/>
            <person name="Kageyama Y"/>
            <person name="Nozu R"/>
            <person name="Adachi N"/>
            <person name="Nishimura O"/>
            <person name="Nakagawa R"/>
            <person name="Tanegashima C"/>
            <person name="Kiyatake I"/>
            <person name="Matsumoto R"/>
            <person name="Murakumo K"/>
            <person name="Nishida K"/>
            <person name="Terakita A"/>
            <person name="Kuratani S"/>
            <person name="Sato K"/>
            <person name="Hyodo S Kuraku.S."/>
        </authorList>
    </citation>
    <scope>NUCLEOTIDE SEQUENCE [LARGE SCALE GENOMIC DNA]</scope>
</reference>
<comment type="subcellular location">
    <subcellularLocation>
        <location evidence="1">Cell membrane</location>
        <topology evidence="1">Multi-pass membrane protein</topology>
    </subcellularLocation>
</comment>
<keyword evidence="4" id="KW-0732">Signal</keyword>
<comment type="caution">
    <text evidence="12">The sequence shown here is derived from an EMBL/GenBank/DDBJ whole genome shotgun (WGS) entry which is preliminary data.</text>
</comment>
<dbReference type="PRINTS" id="PR00248">
    <property type="entry name" value="GPCRMGR"/>
</dbReference>
<evidence type="ECO:0000256" key="5">
    <source>
        <dbReference type="ARBA" id="ARBA00022989"/>
    </source>
</evidence>
<evidence type="ECO:0000313" key="12">
    <source>
        <dbReference type="EMBL" id="GCB63099.1"/>
    </source>
</evidence>
<dbReference type="InterPro" id="IPR000068">
    <property type="entry name" value="GPCR_3_Ca_sens_rcpt-rel"/>
</dbReference>
<dbReference type="GO" id="GO:0004930">
    <property type="term" value="F:G protein-coupled receptor activity"/>
    <property type="evidence" value="ECO:0007669"/>
    <property type="project" value="UniProtKB-KW"/>
</dbReference>
<protein>
    <recommendedName>
        <fullName evidence="11">Receptor ligand binding region domain-containing protein</fullName>
    </recommendedName>
</protein>
<dbReference type="InterPro" id="IPR001828">
    <property type="entry name" value="ANF_lig-bd_rcpt"/>
</dbReference>
<sequence length="373" mass="41799">MDWSKFRKDMWTAFQAMRFAIDEINNSTKLLPGITLGYDITDSCLEVVDIQASFRFLSGKRRTELEILNNYTAYQPRVIAVIGPPSTDVAITIAKMLGLFLVPQISYLASGEILSDKMRFPSFFRTIPSDKNQANAMSLLIQKFHWNWIAVIGSDNEYGRKGVNKVVELASAAGTCIAYQGIITTSPEVVIQVINNISSTVNVTVLFSNELTAQVFFSLVVAQNLTSKVWIVSEAISLSQEIIKIPNIESIGTVMGIAIKEGQMAHFKEFLDKRVNFTNPRIMPDPGLEENTDSRGSCDQACSQFDWLSAKQLNSILYRLEKRVSYNVYSAVYAIAHALHNLLQCHALEQQKQYITSKRWTDEPAVSSLQAET</sequence>
<dbReference type="EMBL" id="BFAA01001288">
    <property type="protein sequence ID" value="GCB63099.1"/>
    <property type="molecule type" value="Genomic_DNA"/>
</dbReference>
<dbReference type="GO" id="GO:0005886">
    <property type="term" value="C:plasma membrane"/>
    <property type="evidence" value="ECO:0007669"/>
    <property type="project" value="UniProtKB-SubCell"/>
</dbReference>
<evidence type="ECO:0000256" key="8">
    <source>
        <dbReference type="ARBA" id="ARBA00023170"/>
    </source>
</evidence>
<keyword evidence="9" id="KW-0325">Glycoprotein</keyword>
<keyword evidence="13" id="KW-1185">Reference proteome</keyword>
<evidence type="ECO:0000256" key="4">
    <source>
        <dbReference type="ARBA" id="ARBA00022729"/>
    </source>
</evidence>
<keyword evidence="10" id="KW-0807">Transducer</keyword>
<evidence type="ECO:0000256" key="9">
    <source>
        <dbReference type="ARBA" id="ARBA00023180"/>
    </source>
</evidence>
<dbReference type="PANTHER" id="PTHR24061">
    <property type="entry name" value="CALCIUM-SENSING RECEPTOR-RELATED"/>
    <property type="match status" value="1"/>
</dbReference>
<dbReference type="InterPro" id="IPR000337">
    <property type="entry name" value="GPCR_3"/>
</dbReference>
<keyword evidence="5" id="KW-1133">Transmembrane helix</keyword>
<dbReference type="PANTHER" id="PTHR24061:SF3">
    <property type="entry name" value="TASTE RECEPTOR TYPE 1 MEMBER 1"/>
    <property type="match status" value="1"/>
</dbReference>
<feature type="domain" description="Receptor ligand binding region" evidence="11">
    <location>
        <begin position="15"/>
        <end position="351"/>
    </location>
</feature>
<organism evidence="12 13">
    <name type="scientific">Scyliorhinus torazame</name>
    <name type="common">Cloudy catshark</name>
    <name type="synonym">Catulus torazame</name>
    <dbReference type="NCBI Taxonomy" id="75743"/>
    <lineage>
        <taxon>Eukaryota</taxon>
        <taxon>Metazoa</taxon>
        <taxon>Chordata</taxon>
        <taxon>Craniata</taxon>
        <taxon>Vertebrata</taxon>
        <taxon>Chondrichthyes</taxon>
        <taxon>Elasmobranchii</taxon>
        <taxon>Galeomorphii</taxon>
        <taxon>Galeoidea</taxon>
        <taxon>Carcharhiniformes</taxon>
        <taxon>Scyliorhinidae</taxon>
        <taxon>Scyliorhinus</taxon>
    </lineage>
</organism>
<keyword evidence="2" id="KW-1003">Cell membrane</keyword>
<evidence type="ECO:0000256" key="2">
    <source>
        <dbReference type="ARBA" id="ARBA00022475"/>
    </source>
</evidence>
<dbReference type="STRING" id="75743.A0A401NQI3"/>
<evidence type="ECO:0000313" key="13">
    <source>
        <dbReference type="Proteomes" id="UP000288216"/>
    </source>
</evidence>
<evidence type="ECO:0000256" key="7">
    <source>
        <dbReference type="ARBA" id="ARBA00023136"/>
    </source>
</evidence>
<dbReference type="Pfam" id="PF01094">
    <property type="entry name" value="ANF_receptor"/>
    <property type="match status" value="1"/>
</dbReference>
<evidence type="ECO:0000256" key="1">
    <source>
        <dbReference type="ARBA" id="ARBA00004651"/>
    </source>
</evidence>
<evidence type="ECO:0000259" key="11">
    <source>
        <dbReference type="Pfam" id="PF01094"/>
    </source>
</evidence>
<dbReference type="OrthoDB" id="5984008at2759"/>
<evidence type="ECO:0000256" key="3">
    <source>
        <dbReference type="ARBA" id="ARBA00022692"/>
    </source>
</evidence>